<evidence type="ECO:0000256" key="4">
    <source>
        <dbReference type="ARBA" id="ARBA00022729"/>
    </source>
</evidence>
<evidence type="ECO:0000313" key="13">
    <source>
        <dbReference type="Proteomes" id="UP001148018"/>
    </source>
</evidence>
<feature type="compositionally biased region" description="Basic and acidic residues" evidence="11">
    <location>
        <begin position="742"/>
        <end position="757"/>
    </location>
</feature>
<evidence type="ECO:0000256" key="10">
    <source>
        <dbReference type="HAMAP-Rule" id="MF_03041"/>
    </source>
</evidence>
<name>A0A9Q0IPR4_9TELE</name>
<evidence type="ECO:0000313" key="12">
    <source>
        <dbReference type="EMBL" id="KAJ3605935.1"/>
    </source>
</evidence>
<dbReference type="InterPro" id="IPR011989">
    <property type="entry name" value="ARM-like"/>
</dbReference>
<reference evidence="12" key="1">
    <citation type="submission" date="2022-07" db="EMBL/GenBank/DDBJ databases">
        <title>Chromosome-level genome of Muraenolepis orangiensis.</title>
        <authorList>
            <person name="Kim J."/>
        </authorList>
    </citation>
    <scope>NUCLEOTIDE SEQUENCE</scope>
    <source>
        <strain evidence="12">KU_S4_2022</strain>
        <tissue evidence="12">Muscle</tissue>
    </source>
</reference>
<dbReference type="OrthoDB" id="448649at2759"/>
<keyword evidence="10" id="KW-0132">Cell division</keyword>
<comment type="function">
    <text evidence="9">Required for protein translocation and folding in the endoplasmic reticulum (ER). Functions as a nucleotide exchange factor for the ER lumenal chaperone HSPA5.</text>
</comment>
<dbReference type="GO" id="GO:0005788">
    <property type="term" value="C:endoplasmic reticulum lumen"/>
    <property type="evidence" value="ECO:0007669"/>
    <property type="project" value="UniProtKB-SubCell"/>
</dbReference>
<dbReference type="SUPFAM" id="SSF48371">
    <property type="entry name" value="ARM repeat"/>
    <property type="match status" value="1"/>
</dbReference>
<dbReference type="Proteomes" id="UP001148018">
    <property type="component" value="Unassembled WGS sequence"/>
</dbReference>
<organism evidence="12 13">
    <name type="scientific">Muraenolepis orangiensis</name>
    <name type="common">Patagonian moray cod</name>
    <dbReference type="NCBI Taxonomy" id="630683"/>
    <lineage>
        <taxon>Eukaryota</taxon>
        <taxon>Metazoa</taxon>
        <taxon>Chordata</taxon>
        <taxon>Craniata</taxon>
        <taxon>Vertebrata</taxon>
        <taxon>Euteleostomi</taxon>
        <taxon>Actinopterygii</taxon>
        <taxon>Neopterygii</taxon>
        <taxon>Teleostei</taxon>
        <taxon>Neoteleostei</taxon>
        <taxon>Acanthomorphata</taxon>
        <taxon>Zeiogadaria</taxon>
        <taxon>Gadariae</taxon>
        <taxon>Gadiformes</taxon>
        <taxon>Muraenolepidoidei</taxon>
        <taxon>Muraenolepididae</taxon>
        <taxon>Muraenolepis</taxon>
    </lineage>
</organism>
<evidence type="ECO:0000256" key="9">
    <source>
        <dbReference type="ARBA" id="ARBA00037748"/>
    </source>
</evidence>
<dbReference type="GO" id="GO:0000940">
    <property type="term" value="C:outer kinetochore"/>
    <property type="evidence" value="ECO:0007669"/>
    <property type="project" value="UniProtKB-UniRule"/>
</dbReference>
<dbReference type="Gene3D" id="1.25.10.10">
    <property type="entry name" value="Leucine-rich Repeat Variant"/>
    <property type="match status" value="1"/>
</dbReference>
<evidence type="ECO:0000256" key="5">
    <source>
        <dbReference type="ARBA" id="ARBA00022824"/>
    </source>
</evidence>
<keyword evidence="5" id="KW-0256">Endoplasmic reticulum</keyword>
<keyword evidence="10" id="KW-0131">Cell cycle</keyword>
<dbReference type="AlphaFoldDB" id="A0A9Q0IPR4"/>
<evidence type="ECO:0000256" key="7">
    <source>
        <dbReference type="ARBA" id="ARBA00023010"/>
    </source>
</evidence>
<keyword evidence="13" id="KW-1185">Reference proteome</keyword>
<evidence type="ECO:0000256" key="11">
    <source>
        <dbReference type="SAM" id="MobiDB-lite"/>
    </source>
</evidence>
<evidence type="ECO:0000256" key="8">
    <source>
        <dbReference type="ARBA" id="ARBA00023180"/>
    </source>
</evidence>
<dbReference type="PANTHER" id="PTHR19316:SF35">
    <property type="entry name" value="NUCLEOTIDE EXCHANGE FACTOR SIL1"/>
    <property type="match status" value="1"/>
</dbReference>
<keyword evidence="3" id="KW-0813">Transport</keyword>
<protein>
    <recommendedName>
        <fullName evidence="10">Protein Spindly</fullName>
    </recommendedName>
    <alternativeName>
        <fullName evidence="10">Coiled-coil domain-containing protein 99</fullName>
    </alternativeName>
    <alternativeName>
        <fullName evidence="10">Spindle apparatus coiled-coil domain-containing protein 1</fullName>
    </alternativeName>
</protein>
<dbReference type="GO" id="GO:0015031">
    <property type="term" value="P:protein transport"/>
    <property type="evidence" value="ECO:0007669"/>
    <property type="project" value="UniProtKB-KW"/>
</dbReference>
<keyword evidence="10" id="KW-0137">Centromere</keyword>
<keyword evidence="8" id="KW-0325">Glycoprotein</keyword>
<dbReference type="FunFam" id="1.25.10.10:FF:000148">
    <property type="entry name" value="SIL1 nucleotide exchange factor"/>
    <property type="match status" value="1"/>
</dbReference>
<feature type="compositionally biased region" description="Basic and acidic residues" evidence="11">
    <location>
        <begin position="492"/>
        <end position="512"/>
    </location>
</feature>
<keyword evidence="10" id="KW-0158">Chromosome</keyword>
<comment type="caution">
    <text evidence="12">The sequence shown here is derived from an EMBL/GenBank/DDBJ whole genome shotgun (WGS) entry which is preliminary data.</text>
</comment>
<comment type="similarity">
    <text evidence="10">Belongs to the Spindly family.</text>
</comment>
<proteinExistence type="inferred from homology"/>
<comment type="subcellular location">
    <subcellularLocation>
        <location evidence="10">Chromosome</location>
        <location evidence="10">Centromere</location>
        <location evidence="10">Kinetochore</location>
    </subcellularLocation>
    <subcellularLocation>
        <location evidence="1">Endoplasmic reticulum lumen</location>
    </subcellularLocation>
</comment>
<comment type="function">
    <text evidence="10">Required for the localization of dynein and dynactin to the mitotic kintochore. Dynein is believed to control the initial lateral interaction between the kinetochore and spindle microtubules and to facilitate the subsequent formation of end-on kinetochore-microtubule attachments mediated by the NDC80 complex.</text>
</comment>
<dbReference type="GO" id="GO:0000774">
    <property type="term" value="F:adenyl-nucleotide exchange factor activity"/>
    <property type="evidence" value="ECO:0007669"/>
    <property type="project" value="TreeGrafter"/>
</dbReference>
<feature type="region of interest" description="Disordered" evidence="11">
    <location>
        <begin position="742"/>
        <end position="762"/>
    </location>
</feature>
<dbReference type="InterPro" id="IPR016024">
    <property type="entry name" value="ARM-type_fold"/>
</dbReference>
<keyword evidence="10" id="KW-0498">Mitosis</keyword>
<gene>
    <name evidence="10" type="primary">SPDL1</name>
    <name evidence="10" type="synonym">CCDC99</name>
    <name evidence="12" type="ORF">NHX12_027978</name>
</gene>
<dbReference type="InterPro" id="IPR050693">
    <property type="entry name" value="Hsp70_NEF-Inhibitors"/>
</dbReference>
<dbReference type="GO" id="GO:0007094">
    <property type="term" value="P:mitotic spindle assembly checkpoint signaling"/>
    <property type="evidence" value="ECO:0007669"/>
    <property type="project" value="InterPro"/>
</dbReference>
<dbReference type="GO" id="GO:0043515">
    <property type="term" value="F:kinetochore binding"/>
    <property type="evidence" value="ECO:0007669"/>
    <property type="project" value="UniProtKB-UniRule"/>
</dbReference>
<dbReference type="HAMAP" id="MF_03041">
    <property type="entry name" value="SPDLY"/>
    <property type="match status" value="1"/>
</dbReference>
<dbReference type="InterPro" id="IPR028593">
    <property type="entry name" value="SPDLY_chordates"/>
</dbReference>
<dbReference type="GO" id="GO:0051301">
    <property type="term" value="P:cell division"/>
    <property type="evidence" value="ECO:0007669"/>
    <property type="project" value="UniProtKB-KW"/>
</dbReference>
<dbReference type="PANTHER" id="PTHR19316">
    <property type="entry name" value="PROTEIN FOLDING REGULATOR"/>
    <property type="match status" value="1"/>
</dbReference>
<feature type="region of interest" description="Disordered" evidence="11">
    <location>
        <begin position="403"/>
        <end position="603"/>
    </location>
</feature>
<dbReference type="GO" id="GO:0034501">
    <property type="term" value="P:protein localization to kinetochore"/>
    <property type="evidence" value="ECO:0007669"/>
    <property type="project" value="UniProtKB-UniRule"/>
</dbReference>
<evidence type="ECO:0000256" key="3">
    <source>
        <dbReference type="ARBA" id="ARBA00022448"/>
    </source>
</evidence>
<keyword evidence="4" id="KW-0732">Signal</keyword>
<dbReference type="EMBL" id="JANIIK010000043">
    <property type="protein sequence ID" value="KAJ3605935.1"/>
    <property type="molecule type" value="Genomic_DNA"/>
</dbReference>
<keyword evidence="6" id="KW-0653">Protein transport</keyword>
<evidence type="ECO:0000256" key="6">
    <source>
        <dbReference type="ARBA" id="ARBA00022927"/>
    </source>
</evidence>
<feature type="coiled-coil region" evidence="10">
    <location>
        <begin position="5"/>
        <end position="181"/>
    </location>
</feature>
<evidence type="ECO:0000256" key="1">
    <source>
        <dbReference type="ARBA" id="ARBA00004319"/>
    </source>
</evidence>
<accession>A0A9Q0IPR4</accession>
<keyword evidence="10" id="KW-0175">Coiled coil</keyword>
<comment type="similarity">
    <text evidence="2">Belongs to the SIL1 family.</text>
</comment>
<keyword evidence="7" id="KW-0811">Translocation</keyword>
<keyword evidence="10" id="KW-0995">Kinetochore</keyword>
<evidence type="ECO:0000256" key="2">
    <source>
        <dbReference type="ARBA" id="ARBA00010588"/>
    </source>
</evidence>
<sequence length="1085" mass="123743">MCGALEAAMEDIQTFRRRLRESEEQVQQAAHAGLNLLNQQVELQTRLEEQRVEMTNAVEILEQEKYSLQREVELRMIRLQADLEESQLIEKQLKHKLEVQTETLNHKMEELSALNEQKQDTFSSEIMEMQMNGMELEGKKAQLEVSLQEAQYKEQQLELSNGSLRRQLKQMTEEKEEREKEAVSWFNALGKCRDVNQELQVQLELVLQQAQDPNSQGNSLFAELEDKRAAMEQSLLSMKVQHQSLHKQHGFSKQQLHRMKVQIATLMQLQGTRADPAQLERLQSMLCEKNEEIHNLVTKLHRLEKVEMLFRSQSSVPQSEGREDQDETYYTDLLQMKLSNSVKDTERLGDQLSLQRMKSLSESQRALELERKLYSLEHFLKQAQSDKIKLQLRVDELRHQYEPHDVHTHHTQRRKREKLPDDPMFCDVKMEQNNDLENKEPTEPQTDPHLRADQPTAPQTGPHLRADQPTAPQTGPHLRADQPTAPQTGPHLRADQPTEPQTDSHLRADQPTEPKTGPHLRADQPTEPKTGPHLRADQPTEPKTGPHLRADQPTEPKTGPHLRADQPTEPKTGPHLRADQPTEPKTGPHLRADQPTEPKTGPHLSANLQHVAVLRRMDLQLTQDHRSGSPPAKCLRISERPPVEIPSPPSSFVMDCEEKQKNHREGIEIAVFLVKSDSALIVVDKSEEVDDEATVVDVREEEDLEVFQPTEHWQTLKPGQAVPAGSHVRLNLQTGQREVRLGEEQIKHRTRPHRPEQDSQSYFSSDELKWKLKKLKDSAPPSKDADQQDQNKFRSLEELKRDMAALNLHVETDSQIIKRLLDELNSSTTEQRLEVLLELEYLVHQVDNGQMLCSMGGLQLILGGLNSSDYRLQDRSAFVLGSALASNPAVQVEVVERGGLQKLLTLLATPRPLSVKKKALFALASLLRHFPYAQSHFLSHGGLQVLSEVFREDLSGSVRVRVVTLLYDMITEKELNSKVSLDQTQDASQNARLDQYSKLSLQTGLQEGRWCSLIQQLLHSGLQTMLALVPVCLDQYRSDGSLPGTLGSMKAQYQELVQQEQALGEPHGYFREVLDLVLTLELQIN</sequence>
<feature type="compositionally biased region" description="Basic and acidic residues" evidence="11">
    <location>
        <begin position="428"/>
        <end position="452"/>
    </location>
</feature>